<dbReference type="InterPro" id="IPR016024">
    <property type="entry name" value="ARM-type_fold"/>
</dbReference>
<evidence type="ECO:0000256" key="1">
    <source>
        <dbReference type="SAM" id="MobiDB-lite"/>
    </source>
</evidence>
<evidence type="ECO:0000313" key="3">
    <source>
        <dbReference type="Proteomes" id="UP000789390"/>
    </source>
</evidence>
<dbReference type="Proteomes" id="UP000789390">
    <property type="component" value="Unassembled WGS sequence"/>
</dbReference>
<comment type="caution">
    <text evidence="2">The sequence shown here is derived from an EMBL/GenBank/DDBJ whole genome shotgun (WGS) entry which is preliminary data.</text>
</comment>
<name>A0A8J2S5A8_9CRUS</name>
<keyword evidence="3" id="KW-1185">Reference proteome</keyword>
<dbReference type="EMBL" id="CAKKLH010000309">
    <property type="protein sequence ID" value="CAH0110977.1"/>
    <property type="molecule type" value="Genomic_DNA"/>
</dbReference>
<dbReference type="SUPFAM" id="SSF48371">
    <property type="entry name" value="ARM repeat"/>
    <property type="match status" value="1"/>
</dbReference>
<sequence>MRESELITETHRSHALEWRSDDMCLLCLMEIIRGDSSSRLKIHRRFALATFNQRIDPDVTRPSFQKDNGSSKNLARLLQKNHNVSSQVLSTLLDTLTSVDVVDLAIEAVYRLYHHVLRDETVLDNVLTHCVQKIGEDLDQPEKWVPYLSVMQRFARLNSSAVALAISQNGNDFFCSYTNFKPTEVRLHKQKVGGQRDAKLENEMVEHLSDHLSEFVALHVIALLDPIVRSDGEGILIRASRRPILMLQLARLLQNSQCQQLVCTVLGFALMLWIKEDLQQQNDNSGLKIQQLLATTANGLKRIILQSQPDIQVAALQVLDALLLKCRQLTDGTQMMSILMDQQDLAELMYDVLYSNHLPLLEYALRCLHHLSRCPSFFQHRCVILGVEPLLRVIPHLADSNASALSGGLIVAYAVHLLSDMLSKYDGEESLLQRCISTDQSNVGFHTGCRIASMALNSCALHLEMGGACLVATLLQKKNLPVPIPLDCVADLIRSCVKSLAPPEKKWKCETGRIHLQGLTRMLSSATALIVYLTDDPRARLSSYASANSAQLASYQESLDKLIDLIVATIDELITAFHQVDKESLWSDFFLVLVQLASGSAVGANYVQACLRAGFLLSRIYAVRGSSCLTTSERDSTDDLLTWFLARSLCDGNQPTTSSTPRIIYHHQASLRVLVRSIPSSVAEWADWISRDKRSPFGAKCTALVLLYQLELCETSKDAPFVGEHSEAILSAIADLMLTRSPCDMDDADLLRSVWFLIARYSDGFHEASKAFVHLVKWFQPNGSLLLPWLRRIYTPHLSLMRWAFALKDIALYLGSYMILLWIDDDENDDLERIKRSDTLVNLCLERSDDVLLLSIFDLAFHEDANVSCCVASVLERVADKNEAMRVAIGRMIKYNIPRFLRLTDVTDDNYSRLIGALRLLCRLSSSSRQRSGPVADAVISDDSISAWRDPAVVSALVSFLPRSVRFGQHQVKLGAMDLWSWSCRYLEMVLLSVTETTCSPTSRVLYQIVMENGNFIEFVDEIYRRDELPVWRNVAQLVAAMAAFHHLHNSLKVISPVRVSMARLSRKLTAGLVGTEGDAAESLDVILQLLQWLLRDDSSPETDVGGSTATSRRLVIDPSMENDDRRGVDPMNQQQQPQQQQTRYCVQEKNCLLEHLWYTLVNWTMRSGDGSTTKNRIFACLTQLMRSCQRSLPPAQFALLASQPWNYKAVVDSVRSPASSSVEAIQLATALIRHSKSTLKSCEFHPWCARLEETLSRHASSNCETL</sequence>
<proteinExistence type="predicted"/>
<feature type="region of interest" description="Disordered" evidence="1">
    <location>
        <begin position="1119"/>
        <end position="1141"/>
    </location>
</feature>
<organism evidence="2 3">
    <name type="scientific">Daphnia galeata</name>
    <dbReference type="NCBI Taxonomy" id="27404"/>
    <lineage>
        <taxon>Eukaryota</taxon>
        <taxon>Metazoa</taxon>
        <taxon>Ecdysozoa</taxon>
        <taxon>Arthropoda</taxon>
        <taxon>Crustacea</taxon>
        <taxon>Branchiopoda</taxon>
        <taxon>Diplostraca</taxon>
        <taxon>Cladocera</taxon>
        <taxon>Anomopoda</taxon>
        <taxon>Daphniidae</taxon>
        <taxon>Daphnia</taxon>
    </lineage>
</organism>
<evidence type="ECO:0000313" key="2">
    <source>
        <dbReference type="EMBL" id="CAH0110977.1"/>
    </source>
</evidence>
<reference evidence="2" key="1">
    <citation type="submission" date="2021-11" db="EMBL/GenBank/DDBJ databases">
        <authorList>
            <person name="Schell T."/>
        </authorList>
    </citation>
    <scope>NUCLEOTIDE SEQUENCE</scope>
    <source>
        <strain evidence="2">M5</strain>
    </source>
</reference>
<gene>
    <name evidence="2" type="ORF">DGAL_LOCUS14586</name>
</gene>
<dbReference type="AlphaFoldDB" id="A0A8J2S5A8"/>
<dbReference type="OrthoDB" id="6349794at2759"/>
<protein>
    <submittedName>
        <fullName evidence="2">Uncharacterized protein</fullName>
    </submittedName>
</protein>
<accession>A0A8J2S5A8</accession>